<feature type="compositionally biased region" description="Basic and acidic residues" evidence="1">
    <location>
        <begin position="294"/>
        <end position="305"/>
    </location>
</feature>
<feature type="compositionally biased region" description="Low complexity" evidence="1">
    <location>
        <begin position="275"/>
        <end position="287"/>
    </location>
</feature>
<accession>A0A0F4GJW6</accession>
<sequence>MQGRRNHKPIAARTAPSSSLPDGEHSCPPTTRPTSTFFRDDTTHPPILSPHRPRAPTLTKPPPLACEEPLSTTVAMQTRRKSLNLGDMGVIAPKRHLVSTTHSVAEDDEDRPTKKTKWSHLAHSPPSGLMSPPRTTTVIRIKEEKEKPKMLSELSPPPSPVLENGHKVDTEGIHDDIVVGAIQQLEKTGNRPHLVKELAAVLATKLHSVEKSANPTALISSRLTAYLHRSWPAISPCPLAKDLSPIHPRRLYFYLTTTPHQPIPEVVASEPPKPARIISPSLSSASAADEEDGPDQRNFIRDRHALSPSPEVDLSSHDLDSTDADDGHFSPPAPAGSYPSRDSISREQSDYSHSRRAASPPLENEERDFKQTASALYEQALARRSSQESARDVSMDGGQADTGAEQDADSISISIEGLEDEAEETEESAALKNSECAAALFSSEAGFLNVKATTGMDFSSPVLRPRSQEGSQNDGKIEVEVGEREVEGMLMLPDAAMGGWDLGRPEEVELEELEDMFDAY</sequence>
<keyword evidence="4" id="KW-1185">Reference proteome</keyword>
<proteinExistence type="predicted"/>
<comment type="caution">
    <text evidence="3">The sequence shown here is derived from an EMBL/GenBank/DDBJ whole genome shotgun (WGS) entry which is preliminary data.</text>
</comment>
<evidence type="ECO:0000313" key="4">
    <source>
        <dbReference type="Proteomes" id="UP000033647"/>
    </source>
</evidence>
<dbReference type="Proteomes" id="UP000033647">
    <property type="component" value="Unassembled WGS sequence"/>
</dbReference>
<gene>
    <name evidence="3" type="ORF">TI39_contig470g00005</name>
</gene>
<feature type="compositionally biased region" description="Basic and acidic residues" evidence="1">
    <location>
        <begin position="343"/>
        <end position="353"/>
    </location>
</feature>
<dbReference type="AlphaFoldDB" id="A0A0F4GJW6"/>
<dbReference type="Pfam" id="PF25318">
    <property type="entry name" value="WHD_GDS1"/>
    <property type="match status" value="1"/>
</dbReference>
<dbReference type="OrthoDB" id="4150221at2759"/>
<evidence type="ECO:0000256" key="1">
    <source>
        <dbReference type="SAM" id="MobiDB-lite"/>
    </source>
</evidence>
<feature type="compositionally biased region" description="Basic and acidic residues" evidence="1">
    <location>
        <begin position="314"/>
        <end position="328"/>
    </location>
</feature>
<feature type="region of interest" description="Disordered" evidence="1">
    <location>
        <begin position="381"/>
        <end position="410"/>
    </location>
</feature>
<feature type="compositionally biased region" description="Basic residues" evidence="1">
    <location>
        <begin position="1"/>
        <end position="10"/>
    </location>
</feature>
<name>A0A0F4GJW6_9PEZI</name>
<evidence type="ECO:0000313" key="3">
    <source>
        <dbReference type="EMBL" id="KJX97691.1"/>
    </source>
</evidence>
<reference evidence="3 4" key="1">
    <citation type="submission" date="2015-03" db="EMBL/GenBank/DDBJ databases">
        <title>RNA-seq based gene annotation and comparative genomics of four Zymoseptoria species reveal species-specific pathogenicity related genes and transposable element activity.</title>
        <authorList>
            <person name="Grandaubert J."/>
            <person name="Bhattacharyya A."/>
            <person name="Stukenbrock E.H."/>
        </authorList>
    </citation>
    <scope>NUCLEOTIDE SEQUENCE [LARGE SCALE GENOMIC DNA]</scope>
    <source>
        <strain evidence="3 4">Zb18110</strain>
    </source>
</reference>
<evidence type="ECO:0000259" key="2">
    <source>
        <dbReference type="Pfam" id="PF25318"/>
    </source>
</evidence>
<dbReference type="InterPro" id="IPR057511">
    <property type="entry name" value="WH_GDS1"/>
</dbReference>
<feature type="domain" description="GDS1 winged helix" evidence="2">
    <location>
        <begin position="169"/>
        <end position="262"/>
    </location>
</feature>
<protein>
    <recommendedName>
        <fullName evidence="2">GDS1 winged helix domain-containing protein</fullName>
    </recommendedName>
</protein>
<feature type="region of interest" description="Disordered" evidence="1">
    <location>
        <begin position="99"/>
        <end position="134"/>
    </location>
</feature>
<dbReference type="STRING" id="1047168.A0A0F4GJW6"/>
<feature type="region of interest" description="Disordered" evidence="1">
    <location>
        <begin position="1"/>
        <end position="68"/>
    </location>
</feature>
<feature type="region of interest" description="Disordered" evidence="1">
    <location>
        <begin position="264"/>
        <end position="369"/>
    </location>
</feature>
<organism evidence="3 4">
    <name type="scientific">Zymoseptoria brevis</name>
    <dbReference type="NCBI Taxonomy" id="1047168"/>
    <lineage>
        <taxon>Eukaryota</taxon>
        <taxon>Fungi</taxon>
        <taxon>Dikarya</taxon>
        <taxon>Ascomycota</taxon>
        <taxon>Pezizomycotina</taxon>
        <taxon>Dothideomycetes</taxon>
        <taxon>Dothideomycetidae</taxon>
        <taxon>Mycosphaerellales</taxon>
        <taxon>Mycosphaerellaceae</taxon>
        <taxon>Zymoseptoria</taxon>
    </lineage>
</organism>
<feature type="compositionally biased region" description="Basic and acidic residues" evidence="1">
    <location>
        <begin position="385"/>
        <end position="394"/>
    </location>
</feature>
<dbReference type="EMBL" id="LAFY01000462">
    <property type="protein sequence ID" value="KJX97691.1"/>
    <property type="molecule type" value="Genomic_DNA"/>
</dbReference>